<keyword evidence="5 7" id="KW-0378">Hydrolase</keyword>
<evidence type="ECO:0000256" key="2">
    <source>
        <dbReference type="ARBA" id="ARBA00008524"/>
    </source>
</evidence>
<evidence type="ECO:0000313" key="14">
    <source>
        <dbReference type="Proteomes" id="UP000613266"/>
    </source>
</evidence>
<organism evidence="13 14">
    <name type="scientific">Inhella proteolytica</name>
    <dbReference type="NCBI Taxonomy" id="2795029"/>
    <lineage>
        <taxon>Bacteria</taxon>
        <taxon>Pseudomonadati</taxon>
        <taxon>Pseudomonadota</taxon>
        <taxon>Betaproteobacteria</taxon>
        <taxon>Burkholderiales</taxon>
        <taxon>Sphaerotilaceae</taxon>
        <taxon>Inhella</taxon>
    </lineage>
</organism>
<dbReference type="SMART" id="SM00245">
    <property type="entry name" value="TSPc"/>
    <property type="match status" value="1"/>
</dbReference>
<feature type="active site" description="Charge relay system" evidence="8">
    <location>
        <position position="1053"/>
    </location>
</feature>
<dbReference type="CDD" id="cd07562">
    <property type="entry name" value="Peptidase_S41_TRI"/>
    <property type="match status" value="1"/>
</dbReference>
<keyword evidence="4 7" id="KW-0645">Protease</keyword>
<feature type="region of interest" description="Disordered" evidence="10">
    <location>
        <begin position="1092"/>
        <end position="1111"/>
    </location>
</feature>
<dbReference type="Gene3D" id="2.30.42.10">
    <property type="match status" value="1"/>
</dbReference>
<dbReference type="InterPro" id="IPR036034">
    <property type="entry name" value="PDZ_sf"/>
</dbReference>
<protein>
    <recommendedName>
        <fullName evidence="7">Tricorn protease homolog</fullName>
        <ecNumber evidence="7">3.4.21.-</ecNumber>
    </recommendedName>
</protein>
<dbReference type="Proteomes" id="UP000613266">
    <property type="component" value="Unassembled WGS sequence"/>
</dbReference>
<dbReference type="Gene3D" id="3.90.226.10">
    <property type="entry name" value="2-enoyl-CoA Hydratase, Chain A, domain 1"/>
    <property type="match status" value="1"/>
</dbReference>
<dbReference type="Gene3D" id="2.130.10.10">
    <property type="entry name" value="YVTN repeat-like/Quinoprotein amine dehydrogenase"/>
    <property type="match status" value="1"/>
</dbReference>
<evidence type="ECO:0000313" key="13">
    <source>
        <dbReference type="EMBL" id="MBH9576857.1"/>
    </source>
</evidence>
<dbReference type="InterPro" id="IPR028204">
    <property type="entry name" value="Tricorn_C1"/>
</dbReference>
<evidence type="ECO:0000256" key="1">
    <source>
        <dbReference type="ARBA" id="ARBA00004496"/>
    </source>
</evidence>
<dbReference type="PANTHER" id="PTHR43253:SF1">
    <property type="entry name" value="TRICORN PROTEASE HOMOLOG 2-RELATED"/>
    <property type="match status" value="1"/>
</dbReference>
<feature type="domain" description="Tail specific protease" evidence="12">
    <location>
        <begin position="867"/>
        <end position="1064"/>
    </location>
</feature>
<dbReference type="AlphaFoldDB" id="A0A931NDP0"/>
<dbReference type="GO" id="GO:0005737">
    <property type="term" value="C:cytoplasm"/>
    <property type="evidence" value="ECO:0007669"/>
    <property type="project" value="UniProtKB-SubCell"/>
</dbReference>
<comment type="similarity">
    <text evidence="2 7">Belongs to the peptidase S41B family.</text>
</comment>
<feature type="compositionally biased region" description="Basic and acidic residues" evidence="10">
    <location>
        <begin position="551"/>
        <end position="588"/>
    </location>
</feature>
<dbReference type="Pfam" id="PF03572">
    <property type="entry name" value="Peptidase_S41"/>
    <property type="match status" value="1"/>
</dbReference>
<dbReference type="Pfam" id="PF14684">
    <property type="entry name" value="Tricorn_C1"/>
    <property type="match status" value="1"/>
</dbReference>
<dbReference type="InterPro" id="IPR029045">
    <property type="entry name" value="ClpP/crotonase-like_dom_sf"/>
</dbReference>
<feature type="site" description="Transition state stabilizer; via amide nitrogen" evidence="9">
    <location>
        <position position="996"/>
    </location>
</feature>
<dbReference type="PIRSF" id="PIRSF036421">
    <property type="entry name" value="Tricorn_protease"/>
    <property type="match status" value="1"/>
</dbReference>
<dbReference type="EMBL" id="JAEDAK010000004">
    <property type="protein sequence ID" value="MBH9576857.1"/>
    <property type="molecule type" value="Genomic_DNA"/>
</dbReference>
<dbReference type="Gene3D" id="3.30.750.44">
    <property type="match status" value="1"/>
</dbReference>
<sequence length="1111" mass="120421">MSRLLPLLAALCAAGLAQANPQGFYRQPAVQGDTVVFVSQGDLWRSSLAGGAAQRISSHAGQEISPVLLPDGKTLAFVAQYESAGDVYTLSLDGGVPQRRSWLGSASVRVWGHDGKDGLLITAPAEDGRPHPQPYLLKGDKLQALPVGDASDAAFSLDGKRILFTRNGLRGDHAKNYRGGAIASLWVMELGGGAEARPLLGADFPRANNRRPMPYRDAQGRERIAFLSDRDGFFNVWSVAADGSDARQHTRFKDFDARQASISGSTVVLARGADLQRVDLSAAGAEAPVLPITLAGDQPASTARWIQKPQNFLADVAVAPNGERAVIGVRGRLATQGTQALRRAVLQMPEGARCREAAFSSDSQSVFALCDMSGEVELWQFDALGLSAPKQITRGAPSLRTDLSVAPDGRHLVHADLAGAVYLTDLKAEGGPATRQIDQLPDNEGIEFAWHPDAQALAYVRRPAEGGARGQVWLYTLADGDKRALTSAKYHSAAPAFSPDGQWLYFASRRHFQLQQGSSVWAERNMGPAFEPGTKVYALALQSGLRSPFAAKEELPPPAKAEAKPEEKKDAKQDAKQDAKKDSKPALPRIERAGLAERLFELPLPAGRYRSLQAEAKRLWWLESDFGPGALKSLSLEAGASADTHTDKVRSFQLSGNGKTLLVQRDAAPGQAPELLLLDAAPKPPADTGKFSVRWADWQIPVNPRQEWQQMFADAWRMQRDYFYDAQLHGIDWKASRARHAALLPRVGDRVELGELMGMMASDLSLLHSQVGYGDLPPLAEEAPPVAGLGARLEPHEKGARIAHIYRNEAELVSERGPLQQPGLALREGEVITAINGQALRWPQGATLLAGQAGKQLRLEVQGADGSGARSVIVTPVDPRRDMALRYQDWRFSRAEAVHKLSGGRIGYLHLRAMGGQDIADFAREFYAQLDKEAIVLDVRFNNGGNIDSWVLDKLLRKSWAYWQPRHPAGGPRFANMQQSYAGKLAMLINENTYSDGETVAEGFKRLGLGPVIGKTTSGAGVWLSDRNLLVDNGILRAAEIAQMSPEGQVLIEGKGVVPDLEVDNPPRATAQGQDAQLEAAVQQLLKQLPARAPAADERLPRVKAYPRPRG</sequence>
<dbReference type="SUPFAM" id="SSF69304">
    <property type="entry name" value="Tricorn protease N-terminal domain"/>
    <property type="match status" value="1"/>
</dbReference>
<keyword evidence="11" id="KW-0732">Signal</keyword>
<dbReference type="RefSeq" id="WP_198110465.1">
    <property type="nucleotide sequence ID" value="NZ_JAEDAK010000004.1"/>
</dbReference>
<reference evidence="13" key="1">
    <citation type="submission" date="2020-12" db="EMBL/GenBank/DDBJ databases">
        <title>The genome sequence of Inhella sp. 1Y17.</title>
        <authorList>
            <person name="Liu Y."/>
        </authorList>
    </citation>
    <scope>NUCLEOTIDE SEQUENCE</scope>
    <source>
        <strain evidence="13">1Y17</strain>
    </source>
</reference>
<feature type="active site" description="Nucleophile" evidence="8">
    <location>
        <position position="995"/>
    </location>
</feature>
<accession>A0A931NDP0</accession>
<evidence type="ECO:0000256" key="6">
    <source>
        <dbReference type="ARBA" id="ARBA00022825"/>
    </source>
</evidence>
<comment type="caution">
    <text evidence="13">The sequence shown here is derived from an EMBL/GenBank/DDBJ whole genome shotgun (WGS) entry which is preliminary data.</text>
</comment>
<proteinExistence type="inferred from homology"/>
<dbReference type="InterPro" id="IPR015943">
    <property type="entry name" value="WD40/YVTN_repeat-like_dom_sf"/>
</dbReference>
<keyword evidence="3 7" id="KW-0963">Cytoplasm</keyword>
<comment type="subcellular location">
    <subcellularLocation>
        <location evidence="1 7">Cytoplasm</location>
    </subcellularLocation>
</comment>
<feature type="signal peptide" evidence="11">
    <location>
        <begin position="1"/>
        <end position="19"/>
    </location>
</feature>
<evidence type="ECO:0000256" key="10">
    <source>
        <dbReference type="SAM" id="MobiDB-lite"/>
    </source>
</evidence>
<comment type="function">
    <text evidence="7">Degrades oligopeptides.</text>
</comment>
<keyword evidence="6 7" id="KW-0720">Serine protease</keyword>
<dbReference type="EC" id="3.4.21.-" evidence="7"/>
<dbReference type="PANTHER" id="PTHR43253">
    <property type="entry name" value="TRICORN PROTEASE HOMOLOG 2-RELATED"/>
    <property type="match status" value="1"/>
</dbReference>
<dbReference type="SUPFAM" id="SSF52096">
    <property type="entry name" value="ClpP/crotonase"/>
    <property type="match status" value="1"/>
</dbReference>
<feature type="chain" id="PRO_5036828273" description="Tricorn protease homolog" evidence="11">
    <location>
        <begin position="20"/>
        <end position="1111"/>
    </location>
</feature>
<evidence type="ECO:0000259" key="12">
    <source>
        <dbReference type="SMART" id="SM00245"/>
    </source>
</evidence>
<dbReference type="SUPFAM" id="SSF50156">
    <property type="entry name" value="PDZ domain-like"/>
    <property type="match status" value="1"/>
</dbReference>
<feature type="region of interest" description="Disordered" evidence="10">
    <location>
        <begin position="550"/>
        <end position="588"/>
    </location>
</feature>
<keyword evidence="14" id="KW-1185">Reference proteome</keyword>
<evidence type="ECO:0000256" key="5">
    <source>
        <dbReference type="ARBA" id="ARBA00022801"/>
    </source>
</evidence>
<dbReference type="InterPro" id="IPR012393">
    <property type="entry name" value="Tricorn_protease"/>
</dbReference>
<feature type="active site" description="Charge relay system" evidence="8">
    <location>
        <position position="768"/>
    </location>
</feature>
<name>A0A931NDP0_9BURK</name>
<evidence type="ECO:0000256" key="7">
    <source>
        <dbReference type="PIRNR" id="PIRNR036421"/>
    </source>
</evidence>
<dbReference type="InterPro" id="IPR029414">
    <property type="entry name" value="Tricorn_PDZ"/>
</dbReference>
<evidence type="ECO:0000256" key="11">
    <source>
        <dbReference type="SAM" id="SignalP"/>
    </source>
</evidence>
<gene>
    <name evidence="13" type="ORF">I7X39_08065</name>
</gene>
<dbReference type="GO" id="GO:0008236">
    <property type="term" value="F:serine-type peptidase activity"/>
    <property type="evidence" value="ECO:0007669"/>
    <property type="project" value="UniProtKB-UniRule"/>
</dbReference>
<dbReference type="Pfam" id="PF14685">
    <property type="entry name" value="PDZ_Tricorn"/>
    <property type="match status" value="1"/>
</dbReference>
<evidence type="ECO:0000256" key="8">
    <source>
        <dbReference type="PIRSR" id="PIRSR036421-1"/>
    </source>
</evidence>
<evidence type="ECO:0000256" key="3">
    <source>
        <dbReference type="ARBA" id="ARBA00022490"/>
    </source>
</evidence>
<dbReference type="Pfam" id="PF26549">
    <property type="entry name" value="Tricorn_N"/>
    <property type="match status" value="1"/>
</dbReference>
<dbReference type="Pfam" id="PF26550">
    <property type="entry name" value="Tricorn_2nd"/>
    <property type="match status" value="1"/>
</dbReference>
<dbReference type="InterPro" id="IPR005151">
    <property type="entry name" value="Tail-specific_protease"/>
</dbReference>
<dbReference type="GO" id="GO:0006508">
    <property type="term" value="P:proteolysis"/>
    <property type="evidence" value="ECO:0007669"/>
    <property type="project" value="UniProtKB-UniRule"/>
</dbReference>
<dbReference type="SUPFAM" id="SSF69322">
    <property type="entry name" value="Tricorn protease domain 2"/>
    <property type="match status" value="1"/>
</dbReference>
<evidence type="ECO:0000256" key="4">
    <source>
        <dbReference type="ARBA" id="ARBA00022670"/>
    </source>
</evidence>
<dbReference type="Gene3D" id="2.120.10.60">
    <property type="entry name" value="Tricorn protease N-terminal domain"/>
    <property type="match status" value="1"/>
</dbReference>
<evidence type="ECO:0000256" key="9">
    <source>
        <dbReference type="PIRSR" id="PIRSR036421-3"/>
    </source>
</evidence>